<dbReference type="Pfam" id="PF07187">
    <property type="entry name" value="DUF1405"/>
    <property type="match status" value="1"/>
</dbReference>
<feature type="transmembrane region" description="Helical" evidence="1">
    <location>
        <begin position="192"/>
        <end position="213"/>
    </location>
</feature>
<dbReference type="RefSeq" id="WP_158204770.1">
    <property type="nucleotide sequence ID" value="NZ_WSZK01000017.1"/>
</dbReference>
<protein>
    <submittedName>
        <fullName evidence="2">DUF1405 domain-containing protein</fullName>
    </submittedName>
</protein>
<dbReference type="Proteomes" id="UP000451471">
    <property type="component" value="Unassembled WGS sequence"/>
</dbReference>
<feature type="transmembrane region" description="Helical" evidence="1">
    <location>
        <begin position="84"/>
        <end position="105"/>
    </location>
</feature>
<proteinExistence type="predicted"/>
<keyword evidence="3" id="KW-1185">Reference proteome</keyword>
<comment type="caution">
    <text evidence="2">The sequence shown here is derived from an EMBL/GenBank/DDBJ whole genome shotgun (WGS) entry which is preliminary data.</text>
</comment>
<keyword evidence="1" id="KW-0472">Membrane</keyword>
<evidence type="ECO:0000256" key="1">
    <source>
        <dbReference type="SAM" id="Phobius"/>
    </source>
</evidence>
<accession>A0A6B0GMD4</accession>
<gene>
    <name evidence="2" type="ORF">GQS65_11380</name>
</gene>
<keyword evidence="1" id="KW-0812">Transmembrane</keyword>
<dbReference type="AlphaFoldDB" id="A0A6B0GMD4"/>
<dbReference type="InterPro" id="IPR009845">
    <property type="entry name" value="DUF1405"/>
</dbReference>
<dbReference type="PANTHER" id="PTHR40042:SF1">
    <property type="entry name" value="DUF1405 DOMAIN-CONTAINING PROTEIN"/>
    <property type="match status" value="1"/>
</dbReference>
<feature type="transmembrane region" description="Helical" evidence="1">
    <location>
        <begin position="117"/>
        <end position="136"/>
    </location>
</feature>
<evidence type="ECO:0000313" key="3">
    <source>
        <dbReference type="Proteomes" id="UP000451471"/>
    </source>
</evidence>
<name>A0A6B0GMD4_9EURY</name>
<dbReference type="EMBL" id="WSZK01000017">
    <property type="protein sequence ID" value="MWG35081.1"/>
    <property type="molecule type" value="Genomic_DNA"/>
</dbReference>
<dbReference type="OrthoDB" id="304519at2157"/>
<feature type="transmembrane region" description="Helical" evidence="1">
    <location>
        <begin position="16"/>
        <end position="36"/>
    </location>
</feature>
<reference evidence="2 3" key="1">
    <citation type="submission" date="2019-12" db="EMBL/GenBank/DDBJ databases">
        <title>Halocatena pleomorpha gen. nov. sp. nov., an extremely halophilic archaeon of family Halobacteriaceae isolated from saltpan soil.</title>
        <authorList>
            <person name="Pal Y."/>
            <person name="Verma A."/>
            <person name="Krishnamurthi S."/>
            <person name="Kumar P."/>
        </authorList>
    </citation>
    <scope>NUCLEOTIDE SEQUENCE [LARGE SCALE GENOMIC DNA]</scope>
    <source>
        <strain evidence="2 3">JCM 16495</strain>
    </source>
</reference>
<organism evidence="2 3">
    <name type="scientific">Halomarina oriensis</name>
    <dbReference type="NCBI Taxonomy" id="671145"/>
    <lineage>
        <taxon>Archaea</taxon>
        <taxon>Methanobacteriati</taxon>
        <taxon>Methanobacteriota</taxon>
        <taxon>Stenosarchaea group</taxon>
        <taxon>Halobacteria</taxon>
        <taxon>Halobacteriales</taxon>
        <taxon>Natronomonadaceae</taxon>
        <taxon>Halomarina</taxon>
    </lineage>
</organism>
<keyword evidence="1" id="KW-1133">Transmembrane helix</keyword>
<feature type="transmembrane region" description="Helical" evidence="1">
    <location>
        <begin position="56"/>
        <end position="72"/>
    </location>
</feature>
<evidence type="ECO:0000313" key="2">
    <source>
        <dbReference type="EMBL" id="MWG35081.1"/>
    </source>
</evidence>
<sequence length="222" mass="24513">MIPERWAEYYLSNAPSLVWLLVANVAAVLVGVRYYVETMPAVDTFAWPLYADSPTAVFVATLSIATLLPNLGRRLRDAPTNLPLAYLHTLAFALLVKYGLWTVLALNLRVSLYFPEVWAYFGIILTHLAFVGEAYLIPHYGKTTRGALAFALVVMLVGDFVDYGLGATFGCVLGSPEGRCSIYPPLRYEPELLLPALTVLTTVLTVWLAARAFDHYPAPDGR</sequence>
<feature type="transmembrane region" description="Helical" evidence="1">
    <location>
        <begin position="148"/>
        <end position="172"/>
    </location>
</feature>
<dbReference type="PANTHER" id="PTHR40042">
    <property type="entry name" value="HYPOTHETICAL MEMBRANE SPANNING PROTEIN"/>
    <property type="match status" value="1"/>
</dbReference>